<keyword evidence="2" id="KW-0540">Nuclease</keyword>
<dbReference type="SUPFAM" id="SSF52980">
    <property type="entry name" value="Restriction endonuclease-like"/>
    <property type="match status" value="1"/>
</dbReference>
<dbReference type="InterPro" id="IPR011604">
    <property type="entry name" value="PDDEXK-like_dom_sf"/>
</dbReference>
<dbReference type="Pfam" id="PF09588">
    <property type="entry name" value="YqaJ"/>
    <property type="match status" value="1"/>
</dbReference>
<accession>A0A6J5LLN7</accession>
<evidence type="ECO:0000313" key="2">
    <source>
        <dbReference type="EMBL" id="CAB4132639.1"/>
    </source>
</evidence>
<dbReference type="Gene3D" id="3.90.320.10">
    <property type="match status" value="1"/>
</dbReference>
<organism evidence="2">
    <name type="scientific">uncultured Caudovirales phage</name>
    <dbReference type="NCBI Taxonomy" id="2100421"/>
    <lineage>
        <taxon>Viruses</taxon>
        <taxon>Duplodnaviria</taxon>
        <taxon>Heunggongvirae</taxon>
        <taxon>Uroviricota</taxon>
        <taxon>Caudoviricetes</taxon>
        <taxon>Peduoviridae</taxon>
        <taxon>Maltschvirus</taxon>
        <taxon>Maltschvirus maltsch</taxon>
    </lineage>
</organism>
<dbReference type="EMBL" id="LR796265">
    <property type="protein sequence ID" value="CAB4132639.1"/>
    <property type="molecule type" value="Genomic_DNA"/>
</dbReference>
<proteinExistence type="predicted"/>
<dbReference type="PANTHER" id="PTHR46609">
    <property type="entry name" value="EXONUCLEASE, PHAGE-TYPE/RECB, C-TERMINAL DOMAIN-CONTAINING PROTEIN"/>
    <property type="match status" value="1"/>
</dbReference>
<dbReference type="InterPro" id="IPR019080">
    <property type="entry name" value="YqaJ_viral_recombinase"/>
</dbReference>
<keyword evidence="2" id="KW-0255">Endonuclease</keyword>
<dbReference type="InterPro" id="IPR017482">
    <property type="entry name" value="Lambda-type_endonuclease"/>
</dbReference>
<dbReference type="GO" id="GO:0004519">
    <property type="term" value="F:endonuclease activity"/>
    <property type="evidence" value="ECO:0007669"/>
    <property type="project" value="UniProtKB-KW"/>
</dbReference>
<sequence length="277" mass="31902">MKIIPFIQGSREWHSWRNMKIGASDCAAIMGCGRKSPSDLWDEKILGKEPLVTPAMERGSSLEPRARAYAERLLRLDLPSICCESEEFPWMIASLDGYDNLTGYFVELKCPGESVYKSCERGQWPPEWIWQVQHQLSVTGCEKAFILAYDGENGCIKCIERDETMIEDLEAKEEAFYRSMVEFLRPEDPLSEEPKAIDAVRRLSIAKDLIKQGESLEQMAREELIRICGDRRGYTCGDTRVFRFPIKGSVDYSKIPELDGVDLDKYRKPPREQWRIS</sequence>
<evidence type="ECO:0000259" key="1">
    <source>
        <dbReference type="Pfam" id="PF09588"/>
    </source>
</evidence>
<gene>
    <name evidence="2" type="ORF">UFOVP255_39</name>
</gene>
<name>A0A6J5LLN7_9CAUD</name>
<protein>
    <submittedName>
        <fullName evidence="2">COG5377 Phage-related protein, predicted endonuclease</fullName>
    </submittedName>
</protein>
<dbReference type="PANTHER" id="PTHR46609:SF6">
    <property type="entry name" value="EXONUCLEASE, PHAGE-TYPE_RECB, C-TERMINAL DOMAIN-CONTAINING PROTEIN-RELATED"/>
    <property type="match status" value="1"/>
</dbReference>
<keyword evidence="2" id="KW-0378">Hydrolase</keyword>
<dbReference type="NCBIfam" id="TIGR03033">
    <property type="entry name" value="phage_rel_nuc"/>
    <property type="match status" value="1"/>
</dbReference>
<dbReference type="InterPro" id="IPR011335">
    <property type="entry name" value="Restrct_endonuc-II-like"/>
</dbReference>
<feature type="domain" description="YqaJ viral recombinase" evidence="1">
    <location>
        <begin position="12"/>
        <end position="142"/>
    </location>
</feature>
<reference evidence="2" key="1">
    <citation type="submission" date="2020-04" db="EMBL/GenBank/DDBJ databases">
        <authorList>
            <person name="Chiriac C."/>
            <person name="Salcher M."/>
            <person name="Ghai R."/>
            <person name="Kavagutti S V."/>
        </authorList>
    </citation>
    <scope>NUCLEOTIDE SEQUENCE</scope>
</reference>
<dbReference type="InterPro" id="IPR051703">
    <property type="entry name" value="NF-kappa-B_Signaling_Reg"/>
</dbReference>